<dbReference type="AlphaFoldDB" id="A0A6H1ZJD4"/>
<organism evidence="1">
    <name type="scientific">viral metagenome</name>
    <dbReference type="NCBI Taxonomy" id="1070528"/>
    <lineage>
        <taxon>unclassified sequences</taxon>
        <taxon>metagenomes</taxon>
        <taxon>organismal metagenomes</taxon>
    </lineage>
</organism>
<evidence type="ECO:0000313" key="1">
    <source>
        <dbReference type="EMBL" id="QJA47375.1"/>
    </source>
</evidence>
<dbReference type="EMBL" id="MT144040">
    <property type="protein sequence ID" value="QJA47375.1"/>
    <property type="molecule type" value="Genomic_DNA"/>
</dbReference>
<protein>
    <submittedName>
        <fullName evidence="1">Uncharacterized protein</fullName>
    </submittedName>
</protein>
<sequence>MENWRAIVERGVTALRKKAVALGTDGIEIAELLDSFEIRAPSWGIPSHSLNVELEDEEELKKFPPQLIRLLLEKVGTFTKSTSEYSGQVIYTGRTKGGITVSLRLGPTICKATQISSKEWVEREDFYYKFTEECDPLFLDEAPEKGS</sequence>
<reference evidence="1" key="1">
    <citation type="submission" date="2020-03" db="EMBL/GenBank/DDBJ databases">
        <title>The deep terrestrial virosphere.</title>
        <authorList>
            <person name="Holmfeldt K."/>
            <person name="Nilsson E."/>
            <person name="Simone D."/>
            <person name="Lopez-Fernandez M."/>
            <person name="Wu X."/>
            <person name="de Brujin I."/>
            <person name="Lundin D."/>
            <person name="Andersson A."/>
            <person name="Bertilsson S."/>
            <person name="Dopson M."/>
        </authorList>
    </citation>
    <scope>NUCLEOTIDE SEQUENCE</scope>
    <source>
        <strain evidence="1">TM448A00660</strain>
    </source>
</reference>
<proteinExistence type="predicted"/>
<accession>A0A6H1ZJD4</accession>
<gene>
    <name evidence="1" type="ORF">TM448A00660_0031</name>
</gene>
<name>A0A6H1ZJD4_9ZZZZ</name>